<evidence type="ECO:0000313" key="2">
    <source>
        <dbReference type="Proteomes" id="UP001501791"/>
    </source>
</evidence>
<comment type="caution">
    <text evidence="1">The sequence shown here is derived from an EMBL/GenBank/DDBJ whole genome shotgun (WGS) entry which is preliminary data.</text>
</comment>
<evidence type="ECO:0000313" key="1">
    <source>
        <dbReference type="EMBL" id="GAA1532240.1"/>
    </source>
</evidence>
<keyword evidence="2" id="KW-1185">Reference proteome</keyword>
<accession>A0ABN2B424</accession>
<sequence length="115" mass="12682">MSWIHVDSSAQTRSWGGTDFESYRPNGGIGHREWFETDTGAGYCLVAEGAGQTGGQYYLLFKANGSDKAVDVTQLLWPVETLKYPQDADSTLYSEVRAPIVAFVNELLGARPFKD</sequence>
<name>A0ABN2B424_9MICO</name>
<gene>
    <name evidence="1" type="ORF">GCM10009691_05010</name>
</gene>
<dbReference type="EMBL" id="BAAALY010000002">
    <property type="protein sequence ID" value="GAA1532240.1"/>
    <property type="molecule type" value="Genomic_DNA"/>
</dbReference>
<dbReference type="RefSeq" id="WP_346035181.1">
    <property type="nucleotide sequence ID" value="NZ_BAAALY010000002.1"/>
</dbReference>
<organism evidence="1 2">
    <name type="scientific">Brevibacterium picturae</name>
    <dbReference type="NCBI Taxonomy" id="260553"/>
    <lineage>
        <taxon>Bacteria</taxon>
        <taxon>Bacillati</taxon>
        <taxon>Actinomycetota</taxon>
        <taxon>Actinomycetes</taxon>
        <taxon>Micrococcales</taxon>
        <taxon>Brevibacteriaceae</taxon>
        <taxon>Brevibacterium</taxon>
    </lineage>
</organism>
<reference evidence="1 2" key="1">
    <citation type="journal article" date="2019" name="Int. J. Syst. Evol. Microbiol.">
        <title>The Global Catalogue of Microorganisms (GCM) 10K type strain sequencing project: providing services to taxonomists for standard genome sequencing and annotation.</title>
        <authorList>
            <consortium name="The Broad Institute Genomics Platform"/>
            <consortium name="The Broad Institute Genome Sequencing Center for Infectious Disease"/>
            <person name="Wu L."/>
            <person name="Ma J."/>
        </authorList>
    </citation>
    <scope>NUCLEOTIDE SEQUENCE [LARGE SCALE GENOMIC DNA]</scope>
    <source>
        <strain evidence="1 2">JCM 13319</strain>
    </source>
</reference>
<dbReference type="Proteomes" id="UP001501791">
    <property type="component" value="Unassembled WGS sequence"/>
</dbReference>
<protein>
    <submittedName>
        <fullName evidence="1">Uncharacterized protein</fullName>
    </submittedName>
</protein>
<proteinExistence type="predicted"/>